<accession>A0A135L2J9</accession>
<evidence type="ECO:0000256" key="4">
    <source>
        <dbReference type="ARBA" id="ARBA00022475"/>
    </source>
</evidence>
<evidence type="ECO:0000256" key="3">
    <source>
        <dbReference type="ARBA" id="ARBA00022448"/>
    </source>
</evidence>
<evidence type="ECO:0000256" key="11">
    <source>
        <dbReference type="ARBA" id="ARBA00023004"/>
    </source>
</evidence>
<name>A0A135L2J9_9BACI</name>
<dbReference type="GO" id="GO:0046872">
    <property type="term" value="F:metal ion binding"/>
    <property type="evidence" value="ECO:0007669"/>
    <property type="project" value="UniProtKB-UniRule"/>
</dbReference>
<dbReference type="GO" id="GO:0020037">
    <property type="term" value="F:heme binding"/>
    <property type="evidence" value="ECO:0007669"/>
    <property type="project" value="TreeGrafter"/>
</dbReference>
<dbReference type="InterPro" id="IPR002585">
    <property type="entry name" value="Cyt-d_ubiquinol_oxidase_su_1"/>
</dbReference>
<keyword evidence="6 13" id="KW-0349">Heme</keyword>
<evidence type="ECO:0000256" key="12">
    <source>
        <dbReference type="ARBA" id="ARBA00023136"/>
    </source>
</evidence>
<evidence type="ECO:0000313" key="14">
    <source>
        <dbReference type="EMBL" id="KXG43206.1"/>
    </source>
</evidence>
<dbReference type="EMBL" id="LSKU01000001">
    <property type="protein sequence ID" value="KXG43206.1"/>
    <property type="molecule type" value="Genomic_DNA"/>
</dbReference>
<evidence type="ECO:0000256" key="7">
    <source>
        <dbReference type="ARBA" id="ARBA00022692"/>
    </source>
</evidence>
<feature type="transmembrane region" description="Helical" evidence="13">
    <location>
        <begin position="320"/>
        <end position="342"/>
    </location>
</feature>
<feature type="transmembrane region" description="Helical" evidence="13">
    <location>
        <begin position="354"/>
        <end position="376"/>
    </location>
</feature>
<dbReference type="GO" id="GO:0019646">
    <property type="term" value="P:aerobic electron transport chain"/>
    <property type="evidence" value="ECO:0007669"/>
    <property type="project" value="InterPro"/>
</dbReference>
<comment type="similarity">
    <text evidence="2 13">Belongs to the cytochrome ubiquinol oxidase subunit 1 family.</text>
</comment>
<keyword evidence="3 13" id="KW-0813">Transport</keyword>
<feature type="transmembrane region" description="Helical" evidence="13">
    <location>
        <begin position="53"/>
        <end position="71"/>
    </location>
</feature>
<dbReference type="STRING" id="1413211.U473_03620"/>
<organism evidence="14 15">
    <name type="scientific">Tepidibacillus decaturensis</name>
    <dbReference type="NCBI Taxonomy" id="1413211"/>
    <lineage>
        <taxon>Bacteria</taxon>
        <taxon>Bacillati</taxon>
        <taxon>Bacillota</taxon>
        <taxon>Bacilli</taxon>
        <taxon>Bacillales</taxon>
        <taxon>Bacillaceae</taxon>
        <taxon>Tepidibacillus</taxon>
    </lineage>
</organism>
<feature type="transmembrane region" description="Helical" evidence="13">
    <location>
        <begin position="12"/>
        <end position="33"/>
    </location>
</feature>
<comment type="caution">
    <text evidence="14">The sequence shown here is derived from an EMBL/GenBank/DDBJ whole genome shotgun (WGS) entry which is preliminary data.</text>
</comment>
<feature type="transmembrane region" description="Helical" evidence="13">
    <location>
        <begin position="91"/>
        <end position="115"/>
    </location>
</feature>
<keyword evidence="11 13" id="KW-0408">Iron</keyword>
<feature type="transmembrane region" description="Helical" evidence="13">
    <location>
        <begin position="217"/>
        <end position="235"/>
    </location>
</feature>
<keyword evidence="4 13" id="KW-1003">Cell membrane</keyword>
<evidence type="ECO:0000256" key="8">
    <source>
        <dbReference type="ARBA" id="ARBA00022723"/>
    </source>
</evidence>
<keyword evidence="9 13" id="KW-0249">Electron transport</keyword>
<sequence>MDVVTLSRLQFAITIGFHFLFVPLTLGLVILVAIMETLYVKTNEIMYKKMAKFWGKLFIINFALGVVTGITMEFQFGTNWSEYSKYVGDIFGAPLAIEATVAFFLESTFLGVWIYGWDRLSKKLHAFAIWMVALGTNLSAVWIIIANGWMQHPVGYVLRNGRAELVDFMAVVTNKYAWLMFFHTVLSGYVLSAFFVLGISAYHLLRHQHLDFFKKSFRIALIFAIFSSIGVAVLGDLNGSNVADVQPAKFAAMESIWETQQGAPMYLLQIPDEKNEGNRIETLGIPKLTSFLAFKDPNATIKGLKDFPLEERPPVNLTFYAFRIMVGLGVYFILMSFIGWYLQRKNKLLDSRLYLKMMLYSIPLPYIAINLGWVVAEVGRQPWIVYGLMKTADAVSPIPASNVLTTLIGVVVFYTILIVADLYLLVKYAKMGPDFEKPTKIHIDQSPGFQA</sequence>
<dbReference type="RefSeq" id="WP_068723424.1">
    <property type="nucleotide sequence ID" value="NZ_LSKU01000001.1"/>
</dbReference>
<evidence type="ECO:0000256" key="2">
    <source>
        <dbReference type="ARBA" id="ARBA00009819"/>
    </source>
</evidence>
<dbReference type="AlphaFoldDB" id="A0A135L2J9"/>
<evidence type="ECO:0000256" key="1">
    <source>
        <dbReference type="ARBA" id="ARBA00004429"/>
    </source>
</evidence>
<keyword evidence="15" id="KW-1185">Reference proteome</keyword>
<dbReference type="PANTHER" id="PTHR30365">
    <property type="entry name" value="CYTOCHROME D UBIQUINOL OXIDASE"/>
    <property type="match status" value="1"/>
</dbReference>
<evidence type="ECO:0000256" key="13">
    <source>
        <dbReference type="PIRNR" id="PIRNR006446"/>
    </source>
</evidence>
<feature type="transmembrane region" description="Helical" evidence="13">
    <location>
        <begin position="127"/>
        <end position="150"/>
    </location>
</feature>
<feature type="transmembrane region" description="Helical" evidence="13">
    <location>
        <begin position="176"/>
        <end position="205"/>
    </location>
</feature>
<dbReference type="PIRSF" id="PIRSF006446">
    <property type="entry name" value="Cyt_quinol_oxidase_1"/>
    <property type="match status" value="1"/>
</dbReference>
<keyword evidence="12 13" id="KW-0472">Membrane</keyword>
<evidence type="ECO:0000256" key="10">
    <source>
        <dbReference type="ARBA" id="ARBA00022989"/>
    </source>
</evidence>
<protein>
    <submittedName>
        <fullName evidence="14">Cytochrome D ubiquinol oxidase subunit I</fullName>
    </submittedName>
</protein>
<dbReference type="GO" id="GO:0005886">
    <property type="term" value="C:plasma membrane"/>
    <property type="evidence" value="ECO:0007669"/>
    <property type="project" value="UniProtKB-SubCell"/>
</dbReference>
<reference evidence="14 15" key="1">
    <citation type="submission" date="2016-02" db="EMBL/GenBank/DDBJ databases">
        <title>Draft Genome for Tepidibacillus decaturensis nov. sp. Strain Z9, an Anaerobic, Moderately Thermophilic and Heterotrophic Bacterium from Deep Subsurface of the Illinois Basin, USA.</title>
        <authorList>
            <person name="Dong Y."/>
            <person name="Chang J.Y."/>
            <person name="Sanford R."/>
            <person name="Fouke B.W."/>
        </authorList>
    </citation>
    <scope>NUCLEOTIDE SEQUENCE [LARGE SCALE GENOMIC DNA]</scope>
    <source>
        <strain evidence="14 15">Z9</strain>
    </source>
</reference>
<keyword evidence="5" id="KW-0997">Cell inner membrane</keyword>
<keyword evidence="7 13" id="KW-0812">Transmembrane</keyword>
<keyword evidence="10 13" id="KW-1133">Transmembrane helix</keyword>
<dbReference type="Proteomes" id="UP000070352">
    <property type="component" value="Unassembled WGS sequence"/>
</dbReference>
<evidence type="ECO:0000313" key="15">
    <source>
        <dbReference type="Proteomes" id="UP000070352"/>
    </source>
</evidence>
<evidence type="ECO:0000256" key="5">
    <source>
        <dbReference type="ARBA" id="ARBA00022519"/>
    </source>
</evidence>
<keyword evidence="8 13" id="KW-0479">Metal-binding</keyword>
<dbReference type="GO" id="GO:0016682">
    <property type="term" value="F:oxidoreductase activity, acting on diphenols and related substances as donors, oxygen as acceptor"/>
    <property type="evidence" value="ECO:0007669"/>
    <property type="project" value="TreeGrafter"/>
</dbReference>
<dbReference type="OrthoDB" id="9807042at2"/>
<dbReference type="GO" id="GO:0070069">
    <property type="term" value="C:cytochrome complex"/>
    <property type="evidence" value="ECO:0007669"/>
    <property type="project" value="UniProtKB-UniRule"/>
</dbReference>
<evidence type="ECO:0000256" key="9">
    <source>
        <dbReference type="ARBA" id="ARBA00022982"/>
    </source>
</evidence>
<feature type="transmembrane region" description="Helical" evidence="13">
    <location>
        <begin position="403"/>
        <end position="426"/>
    </location>
</feature>
<dbReference type="Pfam" id="PF01654">
    <property type="entry name" value="Cyt_bd_oxida_I"/>
    <property type="match status" value="1"/>
</dbReference>
<dbReference type="GO" id="GO:0009055">
    <property type="term" value="F:electron transfer activity"/>
    <property type="evidence" value="ECO:0007669"/>
    <property type="project" value="UniProtKB-UniRule"/>
</dbReference>
<gene>
    <name evidence="14" type="ORF">U473_03620</name>
</gene>
<comment type="subcellular location">
    <subcellularLocation>
        <location evidence="1">Cell inner membrane</location>
        <topology evidence="1">Multi-pass membrane protein</topology>
    </subcellularLocation>
    <subcellularLocation>
        <location evidence="13">Cell membrane</location>
    </subcellularLocation>
</comment>
<evidence type="ECO:0000256" key="6">
    <source>
        <dbReference type="ARBA" id="ARBA00022617"/>
    </source>
</evidence>
<proteinExistence type="inferred from homology"/>
<dbReference type="PANTHER" id="PTHR30365:SF0">
    <property type="entry name" value="CYTOCHROME BD-I UBIQUINOL OXIDASE SUBUNIT 1"/>
    <property type="match status" value="1"/>
</dbReference>